<keyword evidence="6" id="KW-1185">Reference proteome</keyword>
<dbReference type="OrthoDB" id="5561659at2759"/>
<dbReference type="Gene3D" id="3.60.15.10">
    <property type="entry name" value="Ribonuclease Z/Hydroxyacylglutathione hydrolase-like"/>
    <property type="match status" value="1"/>
</dbReference>
<dbReference type="InterPro" id="IPR036866">
    <property type="entry name" value="RibonucZ/Hydroxyglut_hydro"/>
</dbReference>
<dbReference type="STRING" id="1330018.A0A167MX97"/>
<dbReference type="GO" id="GO:0003684">
    <property type="term" value="F:damaged DNA binding"/>
    <property type="evidence" value="ECO:0007669"/>
    <property type="project" value="TreeGrafter"/>
</dbReference>
<organism evidence="5 6">
    <name type="scientific">Calocera viscosa (strain TUFC12733)</name>
    <dbReference type="NCBI Taxonomy" id="1330018"/>
    <lineage>
        <taxon>Eukaryota</taxon>
        <taxon>Fungi</taxon>
        <taxon>Dikarya</taxon>
        <taxon>Basidiomycota</taxon>
        <taxon>Agaricomycotina</taxon>
        <taxon>Dacrymycetes</taxon>
        <taxon>Dacrymycetales</taxon>
        <taxon>Dacrymycetaceae</taxon>
        <taxon>Calocera</taxon>
    </lineage>
</organism>
<feature type="region of interest" description="Disordered" evidence="4">
    <location>
        <begin position="762"/>
        <end position="784"/>
    </location>
</feature>
<evidence type="ECO:0000313" key="5">
    <source>
        <dbReference type="EMBL" id="KZO97143.1"/>
    </source>
</evidence>
<dbReference type="SUPFAM" id="SSF56281">
    <property type="entry name" value="Metallo-hydrolase/oxidoreductase"/>
    <property type="match status" value="1"/>
</dbReference>
<feature type="region of interest" description="Disordered" evidence="4">
    <location>
        <begin position="692"/>
        <end position="719"/>
    </location>
</feature>
<evidence type="ECO:0000313" key="6">
    <source>
        <dbReference type="Proteomes" id="UP000076738"/>
    </source>
</evidence>
<feature type="region of interest" description="Disordered" evidence="4">
    <location>
        <begin position="904"/>
        <end position="924"/>
    </location>
</feature>
<dbReference type="PANTHER" id="PTHR23240">
    <property type="entry name" value="DNA CROSS-LINK REPAIR PROTEIN PSO2/SNM1-RELATED"/>
    <property type="match status" value="1"/>
</dbReference>
<keyword evidence="2" id="KW-0378">Hydrolase</keyword>
<feature type="region of interest" description="Disordered" evidence="4">
    <location>
        <begin position="485"/>
        <end position="512"/>
    </location>
</feature>
<gene>
    <name evidence="5" type="ORF">CALVIDRAFT_554751</name>
</gene>
<dbReference type="GO" id="GO:0035312">
    <property type="term" value="F:5'-3' DNA exonuclease activity"/>
    <property type="evidence" value="ECO:0007669"/>
    <property type="project" value="TreeGrafter"/>
</dbReference>
<dbReference type="PANTHER" id="PTHR23240:SF8">
    <property type="entry name" value="PROTEIN ARTEMIS"/>
    <property type="match status" value="1"/>
</dbReference>
<feature type="compositionally biased region" description="Polar residues" evidence="4">
    <location>
        <begin position="871"/>
        <end position="884"/>
    </location>
</feature>
<evidence type="ECO:0000256" key="2">
    <source>
        <dbReference type="ARBA" id="ARBA00022801"/>
    </source>
</evidence>
<dbReference type="GO" id="GO:0006303">
    <property type="term" value="P:double-strand break repair via nonhomologous end joining"/>
    <property type="evidence" value="ECO:0007669"/>
    <property type="project" value="TreeGrafter"/>
</dbReference>
<dbReference type="EMBL" id="KV417281">
    <property type="protein sequence ID" value="KZO97143.1"/>
    <property type="molecule type" value="Genomic_DNA"/>
</dbReference>
<reference evidence="5 6" key="1">
    <citation type="journal article" date="2016" name="Mol. Biol. Evol.">
        <title>Comparative Genomics of Early-Diverging Mushroom-Forming Fungi Provides Insights into the Origins of Lignocellulose Decay Capabilities.</title>
        <authorList>
            <person name="Nagy L.G."/>
            <person name="Riley R."/>
            <person name="Tritt A."/>
            <person name="Adam C."/>
            <person name="Daum C."/>
            <person name="Floudas D."/>
            <person name="Sun H."/>
            <person name="Yadav J.S."/>
            <person name="Pangilinan J."/>
            <person name="Larsson K.H."/>
            <person name="Matsuura K."/>
            <person name="Barry K."/>
            <person name="Labutti K."/>
            <person name="Kuo R."/>
            <person name="Ohm R.A."/>
            <person name="Bhattacharya S.S."/>
            <person name="Shirouzu T."/>
            <person name="Yoshinaga Y."/>
            <person name="Martin F.M."/>
            <person name="Grigoriev I.V."/>
            <person name="Hibbett D.S."/>
        </authorList>
    </citation>
    <scope>NUCLEOTIDE SEQUENCE [LARGE SCALE GENOMIC DNA]</scope>
    <source>
        <strain evidence="5 6">TUFC12733</strain>
    </source>
</reference>
<feature type="compositionally biased region" description="Low complexity" evidence="4">
    <location>
        <begin position="913"/>
        <end position="922"/>
    </location>
</feature>
<feature type="region of interest" description="Disordered" evidence="4">
    <location>
        <begin position="543"/>
        <end position="606"/>
    </location>
</feature>
<dbReference type="AlphaFoldDB" id="A0A167MX97"/>
<evidence type="ECO:0000256" key="3">
    <source>
        <dbReference type="ARBA" id="ARBA00022839"/>
    </source>
</evidence>
<evidence type="ECO:0000256" key="1">
    <source>
        <dbReference type="ARBA" id="ARBA00022722"/>
    </source>
</evidence>
<keyword evidence="3" id="KW-0269">Exonuclease</keyword>
<dbReference type="GO" id="GO:0000723">
    <property type="term" value="P:telomere maintenance"/>
    <property type="evidence" value="ECO:0007669"/>
    <property type="project" value="TreeGrafter"/>
</dbReference>
<dbReference type="GO" id="GO:0036297">
    <property type="term" value="P:interstrand cross-link repair"/>
    <property type="evidence" value="ECO:0007669"/>
    <property type="project" value="TreeGrafter"/>
</dbReference>
<accession>A0A167MX97</accession>
<keyword evidence="1" id="KW-0540">Nuclease</keyword>
<dbReference type="Proteomes" id="UP000076738">
    <property type="component" value="Unassembled WGS sequence"/>
</dbReference>
<name>A0A167MX97_CALVF</name>
<feature type="compositionally biased region" description="Low complexity" evidence="4">
    <location>
        <begin position="587"/>
        <end position="596"/>
    </location>
</feature>
<proteinExistence type="predicted"/>
<evidence type="ECO:0000256" key="4">
    <source>
        <dbReference type="SAM" id="MobiDB-lite"/>
    </source>
</evidence>
<feature type="compositionally biased region" description="Basic and acidic residues" evidence="4">
    <location>
        <begin position="692"/>
        <end position="702"/>
    </location>
</feature>
<feature type="compositionally biased region" description="Basic and acidic residues" evidence="4">
    <location>
        <begin position="489"/>
        <end position="512"/>
    </location>
</feature>
<feature type="region of interest" description="Disordered" evidence="4">
    <location>
        <begin position="855"/>
        <end position="888"/>
    </location>
</feature>
<sequence>MTTTPYPHLHLYPEILVDLFCVPPPPNPQVTPALHLLSHTHVDHIRGLDAKSFCGKVVCSPDAKTMILRMETAKDRVDYDRGLREQKIRRWARLRVGPRKRDGRLMWDGTRDLLTAVPLNTPTVFEISPVDSVQITLLDANHCPGSVMFLVEGARGAVLHTGDVRSEPIMVNALRRNPLVTQYISPRIDFPDADVSPTPIKVLDAIHVDTSCFLGTVEAPPKEAAVAGFIKLACLYPPETKFFINAWTWGYESMITAVARIFRTKVHVDRYKHTIFTHLADPLLASCVTLDPLSSRFHACERFNRCTHSTGDGVIYVNPCGMRSLNWEVYIRETSESLQSGILPRNLLIPLARHSSLPELQALVRLFRPQIVLPNTLFNSMQGLDWAAMVSAFSDCLAPEAEDRMWTTLEGRDYGHLRALSAPYIQSLITGNEPRDNVDLENAVGLSEQDMQKLERLLGEPKGENSRHRRGEQLGAFINGTAGIHIGRVQREKQTSRAEDSSDDGKNELDDAEERTIWQEQLALGLVEEPVDHMDEVSSVLRRKQSFGGESSRGLLTPDHSPDPGPSIISRGNRNYPSGLRKPVVARSTSSSSRTTLWSKAIPPDTFDQRAKSREVAHTGANEVEVPGQMGIIEVEAVRTSPSKAFAALRIESTLREARQAPSDMDGIQSHHVFSTSGIQHIDLLARLRQNRQEDAAKRTRSDTPSSSPKTIGIASLAPHSSAHAARGILIDSAHCETTYSASPPRQMASLKRRSLQEELQAELGKSSRKRHRRADLRGASTSQVTDMVWHRPEISRHPAMQRELALSSNDHSTTLVNSKRMTPSVAVKEQPKLEILRQYDSGVKTVPRLDLPIPELTITTPSPREKQRSSKSQAVSFTHSTPRSPRPSVLAVVDQNISKIATAISPKQRTPSTSSTSSASSRRARHAMLHARLDELSNLPGWEKPLALVADSSQTDMESMRVLAYSFRSGELGPPDLACVSSVTTKV</sequence>
<evidence type="ECO:0008006" key="7">
    <source>
        <dbReference type="Google" id="ProtNLM"/>
    </source>
</evidence>
<protein>
    <recommendedName>
        <fullName evidence="7">DNA repair metallo-beta-lactamase domain-containing protein</fullName>
    </recommendedName>
</protein>